<accession>A0AAV4PDZ6</accession>
<comment type="caution">
    <text evidence="1">The sequence shown here is derived from an EMBL/GenBank/DDBJ whole genome shotgun (WGS) entry which is preliminary data.</text>
</comment>
<evidence type="ECO:0000313" key="1">
    <source>
        <dbReference type="EMBL" id="GIX95289.1"/>
    </source>
</evidence>
<proteinExistence type="predicted"/>
<dbReference type="EMBL" id="BPLR01004489">
    <property type="protein sequence ID" value="GIX95289.1"/>
    <property type="molecule type" value="Genomic_DNA"/>
</dbReference>
<evidence type="ECO:0000313" key="2">
    <source>
        <dbReference type="Proteomes" id="UP001054945"/>
    </source>
</evidence>
<keyword evidence="2" id="KW-1185">Reference proteome</keyword>
<reference evidence="1 2" key="1">
    <citation type="submission" date="2021-06" db="EMBL/GenBank/DDBJ databases">
        <title>Caerostris extrusa draft genome.</title>
        <authorList>
            <person name="Kono N."/>
            <person name="Arakawa K."/>
        </authorList>
    </citation>
    <scope>NUCLEOTIDE SEQUENCE [LARGE SCALE GENOMIC DNA]</scope>
</reference>
<gene>
    <name evidence="1" type="ORF">CEXT_8701</name>
</gene>
<protein>
    <submittedName>
        <fullName evidence="1">Uncharacterized protein</fullName>
    </submittedName>
</protein>
<organism evidence="1 2">
    <name type="scientific">Caerostris extrusa</name>
    <name type="common">Bark spider</name>
    <name type="synonym">Caerostris bankana</name>
    <dbReference type="NCBI Taxonomy" id="172846"/>
    <lineage>
        <taxon>Eukaryota</taxon>
        <taxon>Metazoa</taxon>
        <taxon>Ecdysozoa</taxon>
        <taxon>Arthropoda</taxon>
        <taxon>Chelicerata</taxon>
        <taxon>Arachnida</taxon>
        <taxon>Araneae</taxon>
        <taxon>Araneomorphae</taxon>
        <taxon>Entelegynae</taxon>
        <taxon>Araneoidea</taxon>
        <taxon>Araneidae</taxon>
        <taxon>Caerostris</taxon>
    </lineage>
</organism>
<sequence>MWSYLRNPSPIFNATNPENLSSPLPTLVKSLLVEALQITFILCEDQLPFCDKSLGHLQGNQTPPPSSTTSYEQYLTWLSKFPSSSFIISGERGAAPSIHGSAPIQTAPLLVLRPEIKRLTCRAVIKMCLAPEFPRNHQRVANLSTRFLKLLLQSFCNW</sequence>
<dbReference type="AlphaFoldDB" id="A0AAV4PDZ6"/>
<name>A0AAV4PDZ6_CAEEX</name>
<dbReference type="Proteomes" id="UP001054945">
    <property type="component" value="Unassembled WGS sequence"/>
</dbReference>